<gene>
    <name evidence="2" type="ORF">CFC21_048281</name>
</gene>
<accession>A0A9R1FZ96</accession>
<reference evidence="2" key="1">
    <citation type="journal article" date="2017" name="Gigascience">
        <title>The first near-complete assembly of the hexaploid bread wheat genome, Triticum aestivum.</title>
        <authorList>
            <person name="Zimin A.V."/>
            <person name="Puiu D."/>
            <person name="Hall R."/>
            <person name="Kingan S."/>
            <person name="Clavijo B.J."/>
            <person name="Salzberg S.L."/>
        </authorList>
    </citation>
    <scope>NUCLEOTIDE SEQUENCE</scope>
    <source>
        <tissue evidence="2">Leaf</tissue>
    </source>
</reference>
<proteinExistence type="predicted"/>
<protein>
    <submittedName>
        <fullName evidence="2">Uncharacterized protein</fullName>
    </submittedName>
</protein>
<sequence>IRTADSPDLSTFAYRPTTTASRSEQSKLSPTAIRTADSPPDLSTFAYKSMKPLDGSRFAGTTLAASGRNSRGRFT</sequence>
<feature type="non-terminal residue" evidence="2">
    <location>
        <position position="1"/>
    </location>
</feature>
<organism evidence="2">
    <name type="scientific">Triticum aestivum</name>
    <name type="common">Wheat</name>
    <dbReference type="NCBI Taxonomy" id="4565"/>
    <lineage>
        <taxon>Eukaryota</taxon>
        <taxon>Viridiplantae</taxon>
        <taxon>Streptophyta</taxon>
        <taxon>Embryophyta</taxon>
        <taxon>Tracheophyta</taxon>
        <taxon>Spermatophyta</taxon>
        <taxon>Magnoliopsida</taxon>
        <taxon>Liliopsida</taxon>
        <taxon>Poales</taxon>
        <taxon>Poaceae</taxon>
        <taxon>BOP clade</taxon>
        <taxon>Pooideae</taxon>
        <taxon>Triticodae</taxon>
        <taxon>Triticeae</taxon>
        <taxon>Triticinae</taxon>
        <taxon>Triticum</taxon>
    </lineage>
</organism>
<evidence type="ECO:0000256" key="1">
    <source>
        <dbReference type="SAM" id="MobiDB-lite"/>
    </source>
</evidence>
<comment type="caution">
    <text evidence="2">The sequence shown here is derived from an EMBL/GenBank/DDBJ whole genome shotgun (WGS) entry which is preliminary data.</text>
</comment>
<evidence type="ECO:0000313" key="2">
    <source>
        <dbReference type="EMBL" id="KAF7038052.1"/>
    </source>
</evidence>
<name>A0A9R1FZ96_WHEAT</name>
<feature type="region of interest" description="Disordered" evidence="1">
    <location>
        <begin position="1"/>
        <end position="40"/>
    </location>
</feature>
<dbReference type="Proteomes" id="UP000815260">
    <property type="component" value="Chromosome 3D"/>
</dbReference>
<feature type="compositionally biased region" description="Polar residues" evidence="1">
    <location>
        <begin position="16"/>
        <end position="29"/>
    </location>
</feature>
<dbReference type="EMBL" id="CM022219">
    <property type="protein sequence ID" value="KAF7038052.1"/>
    <property type="molecule type" value="Genomic_DNA"/>
</dbReference>
<reference evidence="2" key="2">
    <citation type="submission" date="2020-03" db="EMBL/GenBank/DDBJ databases">
        <title>The second near-complete assembly of the hexaploid bread wheat (Triticum aestivum) genome.</title>
        <authorList>
            <person name="Zimin A.V."/>
            <person name="Puiu D."/>
            <person name="Shumante A."/>
            <person name="Alonge M."/>
            <person name="Salzberg S.L."/>
        </authorList>
    </citation>
    <scope>NUCLEOTIDE SEQUENCE</scope>
    <source>
        <tissue evidence="2">Leaf</tissue>
    </source>
</reference>
<dbReference type="AlphaFoldDB" id="A0A9R1FZ96"/>